<proteinExistence type="predicted"/>
<keyword evidence="2" id="KW-1185">Reference proteome</keyword>
<dbReference type="Pfam" id="PF01904">
    <property type="entry name" value="DUF72"/>
    <property type="match status" value="1"/>
</dbReference>
<reference evidence="1 2" key="1">
    <citation type="submission" date="2020-09" db="EMBL/GenBank/DDBJ databases">
        <title>Genome sequences of Mycetohabitans spp.</title>
        <authorList>
            <person name="Carter M.E."/>
            <person name="Carpenter S.C.D."/>
            <person name="Bogdanove A.J."/>
        </authorList>
    </citation>
    <scope>NUCLEOTIDE SEQUENCE [LARGE SCALE GENOMIC DNA]</scope>
    <source>
        <strain evidence="1 2">B12</strain>
    </source>
</reference>
<gene>
    <name evidence="1" type="ORF">IHE29_14990</name>
</gene>
<accession>A0ABZ2Q796</accession>
<evidence type="ECO:0000313" key="1">
    <source>
        <dbReference type="EMBL" id="WXK40499.1"/>
    </source>
</evidence>
<dbReference type="InterPro" id="IPR002763">
    <property type="entry name" value="DUF72"/>
</dbReference>
<dbReference type="Proteomes" id="UP001493153">
    <property type="component" value="Chromosome"/>
</dbReference>
<dbReference type="InterPro" id="IPR036520">
    <property type="entry name" value="UPF0759_sf"/>
</dbReference>
<protein>
    <submittedName>
        <fullName evidence="1">DUF72 domain-containing protein</fullName>
    </submittedName>
</protein>
<dbReference type="SUPFAM" id="SSF117396">
    <property type="entry name" value="TM1631-like"/>
    <property type="match status" value="1"/>
</dbReference>
<dbReference type="EMBL" id="CP062176">
    <property type="protein sequence ID" value="WXK40499.1"/>
    <property type="molecule type" value="Genomic_DNA"/>
</dbReference>
<name>A0ABZ2Q796_9BURK</name>
<evidence type="ECO:0000313" key="2">
    <source>
        <dbReference type="Proteomes" id="UP001493153"/>
    </source>
</evidence>
<sequence>MTQRSTIQRRLAQVSPSWLRFAHRCRKGSRAKNVFDDKLEPILWPFPCSNSMQRGFEAFLAMRPWDMLAAREFVSGRDQSDHVAYWAIGHHPKLRHTIEVRHGSFVDLPFIHLLRRYAAVVVPDCTGHWPCIEDIAANLIYLHLHSTGSKYAGAYKRPSAAALSRAA</sequence>
<dbReference type="Gene3D" id="3.20.20.410">
    <property type="entry name" value="Protein of unknown function UPF0759"/>
    <property type="match status" value="1"/>
</dbReference>
<organism evidence="1 2">
    <name type="scientific">Mycetohabitans rhizoxinica</name>
    <dbReference type="NCBI Taxonomy" id="412963"/>
    <lineage>
        <taxon>Bacteria</taxon>
        <taxon>Pseudomonadati</taxon>
        <taxon>Pseudomonadota</taxon>
        <taxon>Betaproteobacteria</taxon>
        <taxon>Burkholderiales</taxon>
        <taxon>Burkholderiaceae</taxon>
        <taxon>Mycetohabitans</taxon>
    </lineage>
</organism>